<dbReference type="PANTHER" id="PTHR45444">
    <property type="entry name" value="XANTHINE DEHYDROGENASE"/>
    <property type="match status" value="1"/>
</dbReference>
<name>A0A1X6NS32_PORUM</name>
<dbReference type="Pfam" id="PF02738">
    <property type="entry name" value="MoCoBD_1"/>
    <property type="match status" value="2"/>
</dbReference>
<dbReference type="Gene3D" id="3.90.1170.50">
    <property type="entry name" value="Aldehyde oxidase/xanthine dehydrogenase, a/b hammerhead"/>
    <property type="match status" value="1"/>
</dbReference>
<keyword evidence="5" id="KW-0479">Metal-binding</keyword>
<evidence type="ECO:0000256" key="4">
    <source>
        <dbReference type="ARBA" id="ARBA00022714"/>
    </source>
</evidence>
<gene>
    <name evidence="13" type="ORF">BU14_0533s0004</name>
</gene>
<dbReference type="InterPro" id="IPR036856">
    <property type="entry name" value="Ald_Oxase/Xan_DH_a/b_sf"/>
</dbReference>
<evidence type="ECO:0000313" key="13">
    <source>
        <dbReference type="EMBL" id="OSX71439.1"/>
    </source>
</evidence>
<evidence type="ECO:0000313" key="14">
    <source>
        <dbReference type="Proteomes" id="UP000218209"/>
    </source>
</evidence>
<evidence type="ECO:0000256" key="6">
    <source>
        <dbReference type="ARBA" id="ARBA00023002"/>
    </source>
</evidence>
<feature type="non-terminal residue" evidence="13">
    <location>
        <position position="1"/>
    </location>
</feature>
<keyword evidence="14" id="KW-1185">Reference proteome</keyword>
<reference evidence="13 14" key="1">
    <citation type="submission" date="2017-03" db="EMBL/GenBank/DDBJ databases">
        <title>WGS assembly of Porphyra umbilicalis.</title>
        <authorList>
            <person name="Brawley S.H."/>
            <person name="Blouin N.A."/>
            <person name="Ficko-Blean E."/>
            <person name="Wheeler G.L."/>
            <person name="Lohr M."/>
            <person name="Goodson H.V."/>
            <person name="Jenkins J.W."/>
            <person name="Blaby-Haas C.E."/>
            <person name="Helliwell K.E."/>
            <person name="Chan C."/>
            <person name="Marriage T."/>
            <person name="Bhattacharya D."/>
            <person name="Klein A.S."/>
            <person name="Badis Y."/>
            <person name="Brodie J."/>
            <person name="Cao Y."/>
            <person name="Collen J."/>
            <person name="Dittami S.M."/>
            <person name="Gachon C.M."/>
            <person name="Green B.R."/>
            <person name="Karpowicz S."/>
            <person name="Kim J.W."/>
            <person name="Kudahl U."/>
            <person name="Lin S."/>
            <person name="Michel G."/>
            <person name="Mittag M."/>
            <person name="Olson B.J."/>
            <person name="Pangilinan J."/>
            <person name="Peng Y."/>
            <person name="Qiu H."/>
            <person name="Shu S."/>
            <person name="Singer J.T."/>
            <person name="Smith A.G."/>
            <person name="Sprecher B.N."/>
            <person name="Wagner V."/>
            <person name="Wang W."/>
            <person name="Wang Z.-Y."/>
            <person name="Yan J."/>
            <person name="Yarish C."/>
            <person name="Zoeuner-Riek S."/>
            <person name="Zhuang Y."/>
            <person name="Zou Y."/>
            <person name="Lindquist E.A."/>
            <person name="Grimwood J."/>
            <person name="Barry K."/>
            <person name="Rokhsar D.S."/>
            <person name="Schmutz J."/>
            <person name="Stiller J.W."/>
            <person name="Grossman A.R."/>
            <person name="Prochnik S.E."/>
        </authorList>
    </citation>
    <scope>NUCLEOTIDE SEQUENCE [LARGE SCALE GENOMIC DNA]</scope>
    <source>
        <strain evidence="13">4086291</strain>
    </source>
</reference>
<dbReference type="GO" id="GO:0016491">
    <property type="term" value="F:oxidoreductase activity"/>
    <property type="evidence" value="ECO:0007669"/>
    <property type="project" value="UniProtKB-KW"/>
</dbReference>
<organism evidence="13 14">
    <name type="scientific">Porphyra umbilicalis</name>
    <name type="common">Purple laver</name>
    <name type="synonym">Red alga</name>
    <dbReference type="NCBI Taxonomy" id="2786"/>
    <lineage>
        <taxon>Eukaryota</taxon>
        <taxon>Rhodophyta</taxon>
        <taxon>Bangiophyceae</taxon>
        <taxon>Bangiales</taxon>
        <taxon>Bangiaceae</taxon>
        <taxon>Porphyra</taxon>
    </lineage>
</organism>
<protein>
    <recommendedName>
        <fullName evidence="15">Aldehyde oxidase/xanthine dehydrogenase a/b hammerhead domain-containing protein</fullName>
    </recommendedName>
</protein>
<evidence type="ECO:0000256" key="3">
    <source>
        <dbReference type="ARBA" id="ARBA00006849"/>
    </source>
</evidence>
<evidence type="ECO:0000256" key="7">
    <source>
        <dbReference type="ARBA" id="ARBA00023004"/>
    </source>
</evidence>
<keyword evidence="7" id="KW-0408">Iron</keyword>
<dbReference type="SUPFAM" id="SSF56003">
    <property type="entry name" value="Molybdenum cofactor-binding domain"/>
    <property type="match status" value="1"/>
</dbReference>
<comment type="cofactor">
    <cofactor evidence="2">
        <name>FAD</name>
        <dbReference type="ChEBI" id="CHEBI:57692"/>
    </cofactor>
</comment>
<dbReference type="Proteomes" id="UP000218209">
    <property type="component" value="Unassembled WGS sequence"/>
</dbReference>
<feature type="region of interest" description="Disordered" evidence="10">
    <location>
        <begin position="707"/>
        <end position="729"/>
    </location>
</feature>
<comment type="cofactor">
    <cofactor evidence="9">
        <name>[2Fe-2S] cluster</name>
        <dbReference type="ChEBI" id="CHEBI:190135"/>
    </cofactor>
</comment>
<feature type="domain" description="Aldehyde oxidase/xanthine dehydrogenase second molybdopterin binding" evidence="12">
    <location>
        <begin position="368"/>
        <end position="647"/>
    </location>
</feature>
<feature type="compositionally biased region" description="Low complexity" evidence="10">
    <location>
        <begin position="627"/>
        <end position="637"/>
    </location>
</feature>
<feature type="compositionally biased region" description="Pro residues" evidence="10">
    <location>
        <begin position="717"/>
        <end position="727"/>
    </location>
</feature>
<sequence length="776" mass="79252">DRVTCVGQPVGLVLAETHDAAVAGAAAVTVRYGADLPAVLSLEAAIAASAYLPGVPLHRIERGDADAVVGCPPDGVATVSGTVRIGAQEHFYLEPHGSVATPTGGGGMAVTASTQAVGKTQDVVATVLGLPASRVRAGVTRLGGGFGGKETRSVYVSAAAAVGAAVTGRAVKIILGRSADMAGSGTRHAFLAHYRAAYADGSVAAVAVGGGASPAVAAPAGRLIAVSVDLYANAGHTSDLSVPVLDRALFHLDNAYDIPAVRFWGRACVTHTPSSTAFRGFGGPQGMLVTESVVDHVARAAGVAPEVVRAVSMYGGPVGGGGLDAAAAVTAAAAAPAAAPADSPPTPLATPFGMPFDPSSLRACWTTALDDAGWARRRAAVDAFNSRHRFRKRGLAALPSKFGIAFTFVTYNQAAALLHVAHSDGSVLLSTGGVEMGQGLHTKLGAVAATELGIPPSAVHVEETATDKVANASPTAASASSDMYGMAVRHACRQINARLAPLRAEMAEAYARRINLSAHGFYRTPRLDAVDLGASDAALRRGSPFFYWTTGAAVAEVELHTLTGAWSARRVDVAMDVGRSLNPALDVGQIEGAFVQGMGWCTMEEVVRGEPALPPHPLGGAHSWVRPGTMTTTGPGTYKIPAARDIPRDFRVRVLDRRCEADTIHSSKAIGEPPLFLAASVFFALKDAVYAARSAAAAADDAAAAGEGKRRDAPVGGAPPPLPPPRVPHVRLDSPASVERLRLLCPDPYLARVWAGVGAAAEGAIDAAAYAPDLAL</sequence>
<keyword evidence="6" id="KW-0560">Oxidoreductase</keyword>
<dbReference type="GO" id="GO:0051537">
    <property type="term" value="F:2 iron, 2 sulfur cluster binding"/>
    <property type="evidence" value="ECO:0007669"/>
    <property type="project" value="UniProtKB-KW"/>
</dbReference>
<evidence type="ECO:0008006" key="15">
    <source>
        <dbReference type="Google" id="ProtNLM"/>
    </source>
</evidence>
<evidence type="ECO:0000256" key="9">
    <source>
        <dbReference type="ARBA" id="ARBA00034078"/>
    </source>
</evidence>
<dbReference type="InterPro" id="IPR046867">
    <property type="entry name" value="AldOxase/xan_DH_MoCoBD2"/>
</dbReference>
<dbReference type="EMBL" id="KV919134">
    <property type="protein sequence ID" value="OSX71439.1"/>
    <property type="molecule type" value="Genomic_DNA"/>
</dbReference>
<dbReference type="Pfam" id="PF20256">
    <property type="entry name" value="MoCoBD_2"/>
    <property type="match status" value="1"/>
</dbReference>
<comment type="similarity">
    <text evidence="3">Belongs to the xanthine dehydrogenase family.</text>
</comment>
<evidence type="ECO:0000259" key="11">
    <source>
        <dbReference type="Pfam" id="PF02738"/>
    </source>
</evidence>
<dbReference type="InterPro" id="IPR037165">
    <property type="entry name" value="AldOxase/xan_DH_Mopterin-bd_sf"/>
</dbReference>
<dbReference type="Gene3D" id="3.30.365.10">
    <property type="entry name" value="Aldehyde oxidase/xanthine dehydrogenase, molybdopterin binding domain"/>
    <property type="match status" value="4"/>
</dbReference>
<evidence type="ECO:0000256" key="2">
    <source>
        <dbReference type="ARBA" id="ARBA00001974"/>
    </source>
</evidence>
<evidence type="ECO:0000256" key="5">
    <source>
        <dbReference type="ARBA" id="ARBA00022723"/>
    </source>
</evidence>
<dbReference type="PANTHER" id="PTHR45444:SF3">
    <property type="entry name" value="XANTHINE DEHYDROGENASE"/>
    <property type="match status" value="1"/>
</dbReference>
<evidence type="ECO:0000256" key="10">
    <source>
        <dbReference type="SAM" id="MobiDB-lite"/>
    </source>
</evidence>
<evidence type="ECO:0000256" key="8">
    <source>
        <dbReference type="ARBA" id="ARBA00023014"/>
    </source>
</evidence>
<dbReference type="InterPro" id="IPR016208">
    <property type="entry name" value="Ald_Oxase/xanthine_DH-like"/>
</dbReference>
<keyword evidence="4" id="KW-0001">2Fe-2S</keyword>
<evidence type="ECO:0000259" key="12">
    <source>
        <dbReference type="Pfam" id="PF20256"/>
    </source>
</evidence>
<dbReference type="AlphaFoldDB" id="A0A1X6NS32"/>
<dbReference type="FunFam" id="3.30.365.10:FF:000001">
    <property type="entry name" value="Xanthine dehydrogenase oxidase"/>
    <property type="match status" value="1"/>
</dbReference>
<evidence type="ECO:0000256" key="1">
    <source>
        <dbReference type="ARBA" id="ARBA00001924"/>
    </source>
</evidence>
<dbReference type="FunFam" id="3.30.365.10:FF:000002">
    <property type="entry name" value="Xanthine dehydrogenase oxidase"/>
    <property type="match status" value="1"/>
</dbReference>
<dbReference type="OrthoDB" id="4392at2759"/>
<dbReference type="SUPFAM" id="SSF54665">
    <property type="entry name" value="CO dehydrogenase molybdoprotein N-domain-like"/>
    <property type="match status" value="1"/>
</dbReference>
<comment type="cofactor">
    <cofactor evidence="1">
        <name>Mo-molybdopterin</name>
        <dbReference type="ChEBI" id="CHEBI:71302"/>
    </cofactor>
</comment>
<feature type="domain" description="Aldehyde oxidase/xanthine dehydrogenase first molybdopterin binding" evidence="11">
    <location>
        <begin position="220"/>
        <end position="310"/>
    </location>
</feature>
<feature type="region of interest" description="Disordered" evidence="10">
    <location>
        <begin position="618"/>
        <end position="637"/>
    </location>
</feature>
<proteinExistence type="inferred from homology"/>
<dbReference type="InterPro" id="IPR008274">
    <property type="entry name" value="AldOxase/xan_DH_MoCoBD1"/>
</dbReference>
<feature type="domain" description="Aldehyde oxidase/xanthine dehydrogenase first molybdopterin binding" evidence="11">
    <location>
        <begin position="59"/>
        <end position="207"/>
    </location>
</feature>
<dbReference type="GO" id="GO:0005506">
    <property type="term" value="F:iron ion binding"/>
    <property type="evidence" value="ECO:0007669"/>
    <property type="project" value="InterPro"/>
</dbReference>
<keyword evidence="8" id="KW-0411">Iron-sulfur</keyword>
<accession>A0A1X6NS32</accession>